<dbReference type="InterPro" id="IPR026392">
    <property type="entry name" value="Exo/Archaeosortase_dom"/>
</dbReference>
<proteinExistence type="predicted"/>
<comment type="caution">
    <text evidence="9">The sequence shown here is derived from an EMBL/GenBank/DDBJ whole genome shotgun (WGS) entry which is preliminary data.</text>
</comment>
<feature type="transmembrane region" description="Helical" evidence="8">
    <location>
        <begin position="68"/>
        <end position="85"/>
    </location>
</feature>
<dbReference type="InterPro" id="IPR013426">
    <property type="entry name" value="EpsH-like"/>
</dbReference>
<dbReference type="GO" id="GO:0005886">
    <property type="term" value="C:plasma membrane"/>
    <property type="evidence" value="ECO:0007669"/>
    <property type="project" value="UniProtKB-SubCell"/>
</dbReference>
<comment type="subcellular location">
    <subcellularLocation>
        <location evidence="1">Cell membrane</location>
        <topology evidence="1">Multi-pass membrane protein</topology>
    </subcellularLocation>
</comment>
<evidence type="ECO:0000313" key="9">
    <source>
        <dbReference type="EMBL" id="PSU35583.1"/>
    </source>
</evidence>
<keyword evidence="10" id="KW-1185">Reference proteome</keyword>
<keyword evidence="6 8" id="KW-1133">Transmembrane helix</keyword>
<evidence type="ECO:0000313" key="10">
    <source>
        <dbReference type="Proteomes" id="UP000241222"/>
    </source>
</evidence>
<feature type="transmembrane region" description="Helical" evidence="8">
    <location>
        <begin position="147"/>
        <end position="166"/>
    </location>
</feature>
<feature type="transmembrane region" description="Helical" evidence="8">
    <location>
        <begin position="210"/>
        <end position="229"/>
    </location>
</feature>
<dbReference type="InterPro" id="IPR017540">
    <property type="entry name" value="Exosortase-1"/>
</dbReference>
<feature type="transmembrane region" description="Helical" evidence="8">
    <location>
        <begin position="97"/>
        <end position="114"/>
    </location>
</feature>
<dbReference type="InterPro" id="IPR019127">
    <property type="entry name" value="Exosortase"/>
</dbReference>
<feature type="transmembrane region" description="Helical" evidence="8">
    <location>
        <begin position="317"/>
        <end position="335"/>
    </location>
</feature>
<evidence type="ECO:0000256" key="2">
    <source>
        <dbReference type="ARBA" id="ARBA00022475"/>
    </source>
</evidence>
<evidence type="ECO:0000256" key="4">
    <source>
        <dbReference type="ARBA" id="ARBA00022692"/>
    </source>
</evidence>
<evidence type="ECO:0000256" key="8">
    <source>
        <dbReference type="SAM" id="Phobius"/>
    </source>
</evidence>
<dbReference type="GO" id="GO:0008233">
    <property type="term" value="F:peptidase activity"/>
    <property type="evidence" value="ECO:0007669"/>
    <property type="project" value="UniProtKB-KW"/>
</dbReference>
<keyword evidence="7 8" id="KW-0472">Membrane</keyword>
<feature type="transmembrane region" description="Helical" evidence="8">
    <location>
        <begin position="38"/>
        <end position="56"/>
    </location>
</feature>
<keyword evidence="3" id="KW-0645">Protease</keyword>
<protein>
    <submittedName>
        <fullName evidence="9">Exosortase A</fullName>
    </submittedName>
</protein>
<organism evidence="9 10">
    <name type="scientific">Photobacterium lutimaris</name>
    <dbReference type="NCBI Taxonomy" id="388278"/>
    <lineage>
        <taxon>Bacteria</taxon>
        <taxon>Pseudomonadati</taxon>
        <taxon>Pseudomonadota</taxon>
        <taxon>Gammaproteobacteria</taxon>
        <taxon>Vibrionales</taxon>
        <taxon>Vibrionaceae</taxon>
        <taxon>Photobacterium</taxon>
    </lineage>
</organism>
<evidence type="ECO:0000256" key="7">
    <source>
        <dbReference type="ARBA" id="ARBA00023136"/>
    </source>
</evidence>
<keyword evidence="4 8" id="KW-0812">Transmembrane</keyword>
<evidence type="ECO:0000256" key="3">
    <source>
        <dbReference type="ARBA" id="ARBA00022670"/>
    </source>
</evidence>
<sequence length="504" mass="56407">MGRTTLLLGCQAEPFTQLPQSAVLNKSKDRRVMGKNKTVLFILPIVSWGLLYNQAFLDMISIWSTSKTYEHGFFIIPICLWVAWLQRRQFFAQPHDIAWWPIFLLPLPNLLWLVGYAADLALFEHIAAITSLQLMLWALLGTPRARVMWFPICYLIYCVPFGEQLIAPLQEITAELAITFLGLMNIPAYHEGLSITIPNGHFYVAEACSGIRFLISSLAIGCLFAYFQFTKVWKRIAFMGFSFIFPIIANGIRATGIILIGYFTDMAHATGADHLVYGWVFFSIVIVCIFLVANRFADPLPDSANPSATSQPISAPPIKAVGLVSALLLSFALWGKSISLSEQVILATTPMLSDSQPTDHSTWGITFPHASRSQSAVNRETDTYFYTARYSLWQNKGELISSENTLFDKDVWSVGQSIPLELDTQTQANSLSLTSKTGKKIQLVYWYCVNRFCSHDPITIKLFQAGLLITGGQGHADVFAITSHDPNIAKQQARRWLLESNTNP</sequence>
<evidence type="ECO:0000256" key="1">
    <source>
        <dbReference type="ARBA" id="ARBA00004651"/>
    </source>
</evidence>
<dbReference type="Pfam" id="PF09721">
    <property type="entry name" value="Exosortase_EpsH"/>
    <property type="match status" value="1"/>
</dbReference>
<feature type="transmembrane region" description="Helical" evidence="8">
    <location>
        <begin position="172"/>
        <end position="189"/>
    </location>
</feature>
<gene>
    <name evidence="9" type="primary">xrtA</name>
    <name evidence="9" type="ORF">C9I99_00750</name>
</gene>
<feature type="transmembrane region" description="Helical" evidence="8">
    <location>
        <begin position="275"/>
        <end position="297"/>
    </location>
</feature>
<keyword evidence="5" id="KW-0378">Hydrolase</keyword>
<name>A0A2T3J2V2_9GAMM</name>
<dbReference type="GO" id="GO:0006508">
    <property type="term" value="P:proteolysis"/>
    <property type="evidence" value="ECO:0007669"/>
    <property type="project" value="UniProtKB-KW"/>
</dbReference>
<dbReference type="OrthoDB" id="9797363at2"/>
<feature type="transmembrane region" description="Helical" evidence="8">
    <location>
        <begin position="241"/>
        <end position="263"/>
    </location>
</feature>
<accession>A0A2T3J2V2</accession>
<keyword evidence="2" id="KW-1003">Cell membrane</keyword>
<dbReference type="Proteomes" id="UP000241222">
    <property type="component" value="Unassembled WGS sequence"/>
</dbReference>
<evidence type="ECO:0000256" key="5">
    <source>
        <dbReference type="ARBA" id="ARBA00022801"/>
    </source>
</evidence>
<feature type="transmembrane region" description="Helical" evidence="8">
    <location>
        <begin position="120"/>
        <end position="140"/>
    </location>
</feature>
<dbReference type="EMBL" id="PYMH01000001">
    <property type="protein sequence ID" value="PSU35583.1"/>
    <property type="molecule type" value="Genomic_DNA"/>
</dbReference>
<dbReference type="NCBIfam" id="TIGR04178">
    <property type="entry name" value="exo_archaeo"/>
    <property type="match status" value="1"/>
</dbReference>
<evidence type="ECO:0000256" key="6">
    <source>
        <dbReference type="ARBA" id="ARBA00022989"/>
    </source>
</evidence>
<reference evidence="9 10" key="1">
    <citation type="submission" date="2018-03" db="EMBL/GenBank/DDBJ databases">
        <title>Whole genome sequencing of Histamine producing bacteria.</title>
        <authorList>
            <person name="Butler K."/>
        </authorList>
    </citation>
    <scope>NUCLEOTIDE SEQUENCE [LARGE SCALE GENOMIC DNA]</scope>
    <source>
        <strain evidence="9 10">JCM 13586</strain>
    </source>
</reference>
<dbReference type="NCBIfam" id="TIGR03109">
    <property type="entry name" value="exosort_XrtA"/>
    <property type="match status" value="1"/>
</dbReference>
<dbReference type="NCBIfam" id="TIGR02602">
    <property type="entry name" value="8TM_EpsH"/>
    <property type="match status" value="1"/>
</dbReference>
<dbReference type="AlphaFoldDB" id="A0A2T3J2V2"/>